<feature type="chain" id="PRO_5017073784" description="Beta-lactamase-inhibitor-like PepSY-like domain-containing protein" evidence="1">
    <location>
        <begin position="24"/>
        <end position="181"/>
    </location>
</feature>
<keyword evidence="1" id="KW-0732">Signal</keyword>
<dbReference type="RefSeq" id="WP_113614045.1">
    <property type="nucleotide sequence ID" value="NZ_QFFJ01000001.1"/>
</dbReference>
<dbReference type="AlphaFoldDB" id="A0A365XYY2"/>
<feature type="signal peptide" evidence="1">
    <location>
        <begin position="1"/>
        <end position="23"/>
    </location>
</feature>
<dbReference type="Proteomes" id="UP000253410">
    <property type="component" value="Unassembled WGS sequence"/>
</dbReference>
<proteinExistence type="predicted"/>
<sequence length="181" mass="20880">MKTVKVCFVLLLLCALPGLKTVAQDQETILRAERINKQDLPPEVVAAYMQKFPTANLTQIMKLPPAVFKREWLIEEQNTPSPNDQYYTLSMTGKGVDIEAVYDAQGNLIRASERARDVTLPVKIDDYIGNHYEGFRILKDKVRRLITPTKIKAEWEVLIVKGNDIRRLFFNKDGDFLKERR</sequence>
<dbReference type="OrthoDB" id="671924at2"/>
<protein>
    <recommendedName>
        <fullName evidence="4">Beta-lactamase-inhibitor-like PepSY-like domain-containing protein</fullName>
    </recommendedName>
</protein>
<organism evidence="2 3">
    <name type="scientific">Chitinophaga flava</name>
    <dbReference type="NCBI Taxonomy" id="2259036"/>
    <lineage>
        <taxon>Bacteria</taxon>
        <taxon>Pseudomonadati</taxon>
        <taxon>Bacteroidota</taxon>
        <taxon>Chitinophagia</taxon>
        <taxon>Chitinophagales</taxon>
        <taxon>Chitinophagaceae</taxon>
        <taxon>Chitinophaga</taxon>
    </lineage>
</organism>
<dbReference type="SUPFAM" id="SSF160574">
    <property type="entry name" value="BT0923-like"/>
    <property type="match status" value="1"/>
</dbReference>
<evidence type="ECO:0008006" key="4">
    <source>
        <dbReference type="Google" id="ProtNLM"/>
    </source>
</evidence>
<keyword evidence="3" id="KW-1185">Reference proteome</keyword>
<accession>A0A365XYY2</accession>
<reference evidence="2 3" key="1">
    <citation type="submission" date="2018-05" db="EMBL/GenBank/DDBJ databases">
        <title>Chitinophaga sp. K3CV102501T nov., isolated from isolated from a monsoon evergreen broad-leaved forest soil.</title>
        <authorList>
            <person name="Lv Y."/>
        </authorList>
    </citation>
    <scope>NUCLEOTIDE SEQUENCE [LARGE SCALE GENOMIC DNA]</scope>
    <source>
        <strain evidence="2 3">GDMCC 1.1325</strain>
    </source>
</reference>
<dbReference type="EMBL" id="QFFJ01000001">
    <property type="protein sequence ID" value="RBL91450.1"/>
    <property type="molecule type" value="Genomic_DNA"/>
</dbReference>
<evidence type="ECO:0000313" key="3">
    <source>
        <dbReference type="Proteomes" id="UP000253410"/>
    </source>
</evidence>
<gene>
    <name evidence="2" type="ORF">DF182_02200</name>
</gene>
<evidence type="ECO:0000313" key="2">
    <source>
        <dbReference type="EMBL" id="RBL91450.1"/>
    </source>
</evidence>
<name>A0A365XYY2_9BACT</name>
<dbReference type="Gene3D" id="3.10.450.360">
    <property type="match status" value="1"/>
</dbReference>
<comment type="caution">
    <text evidence="2">The sequence shown here is derived from an EMBL/GenBank/DDBJ whole genome shotgun (WGS) entry which is preliminary data.</text>
</comment>
<evidence type="ECO:0000256" key="1">
    <source>
        <dbReference type="SAM" id="SignalP"/>
    </source>
</evidence>